<comment type="caution">
    <text evidence="1">The sequence shown here is derived from an EMBL/GenBank/DDBJ whole genome shotgun (WGS) entry which is preliminary data.</text>
</comment>
<accession>A0ABT9TA78</accession>
<evidence type="ECO:0000313" key="1">
    <source>
        <dbReference type="EMBL" id="MDQ0019358.1"/>
    </source>
</evidence>
<evidence type="ECO:0008006" key="3">
    <source>
        <dbReference type="Google" id="ProtNLM"/>
    </source>
</evidence>
<dbReference type="EMBL" id="JAUSSJ010000001">
    <property type="protein sequence ID" value="MDQ0019358.1"/>
    <property type="molecule type" value="Genomic_DNA"/>
</dbReference>
<evidence type="ECO:0000313" key="2">
    <source>
        <dbReference type="Proteomes" id="UP001244623"/>
    </source>
</evidence>
<keyword evidence="2" id="KW-1185">Reference proteome</keyword>
<dbReference type="Proteomes" id="UP001244623">
    <property type="component" value="Unassembled WGS sequence"/>
</dbReference>
<protein>
    <recommendedName>
        <fullName evidence="3">Ash family protein</fullName>
    </recommendedName>
</protein>
<dbReference type="RefSeq" id="WP_223565366.1">
    <property type="nucleotide sequence ID" value="NZ_JAUSSJ010000001.1"/>
</dbReference>
<gene>
    <name evidence="1" type="ORF">J2X94_001486</name>
</gene>
<sequence length="172" mass="18916">MKFLSHCFALKVTLSEIIPVLTCGIFLPGNIVQASIPPVASSASWFPSDTCLKVAATADPVSASALIMPLAIEEVIPSPSFSQTFLFRHSAACFTVARAWSPLRALFSTYLLFRLDKNKIPIPKTKPITAPLCMESNKFSRHSKEKLPFLIIKTDATPNLTKNKVNVVIRKK</sequence>
<proteinExistence type="predicted"/>
<reference evidence="1 2" key="1">
    <citation type="submission" date="2023-07" db="EMBL/GenBank/DDBJ databases">
        <title>Sorghum-associated microbial communities from plants grown in Nebraska, USA.</title>
        <authorList>
            <person name="Schachtman D."/>
        </authorList>
    </citation>
    <scope>NUCLEOTIDE SEQUENCE [LARGE SCALE GENOMIC DNA]</scope>
    <source>
        <strain evidence="1 2">CC49</strain>
    </source>
</reference>
<name>A0ABT9TA78_9GAMM</name>
<organism evidence="1 2">
    <name type="scientific">[Curtobacterium] plantarum</name>
    <dbReference type="NCBI Taxonomy" id="221276"/>
    <lineage>
        <taxon>Bacteria</taxon>
        <taxon>Pseudomonadati</taxon>
        <taxon>Pseudomonadota</taxon>
        <taxon>Gammaproteobacteria</taxon>
        <taxon>Enterobacterales</taxon>
        <taxon>Erwiniaceae</taxon>
        <taxon>Pantoea</taxon>
    </lineage>
</organism>